<evidence type="ECO:0000259" key="8">
    <source>
        <dbReference type="PROSITE" id="PS51198"/>
    </source>
</evidence>
<sequence>MIGVAELLARAVSDEDIADACASLGLPALAFHGADGEDARLAVLRSNGSIDVAACPGSGKTTLLVAKLAILAKRWTSPASGVCVLSHTNVARLEIEKRLGADPAGRAILSYPHFIGTIHGFVNHFIALPWLRSQGIDVVAIDDDICLRRRLHKLTPPQRSRVLQTKRREGLLRIVDANHDVGDVAWGGGPLGKHTATYQAFVAACQATTAEGYFCHDDMMIWAAQALERNPDLRNAVRQRFPVLFLDEVQDNDDVQSAILHRVFMEDDRPVVRQRFGDMNQAIYGSASATDVNGTNGDVFPNAAISIPVANSHRFGPQIATLADGLALSPPGLIGLREHPEAEQGRQAAILLFDAQQATDVLPAFAHLLTTRFSPAERAAGVFAAVGAIHRDTNRPDTPNCVAHYWDGYDHELTRIEGRPATLIGYLRRGVHDAAGTGDVHPIAEKAADAVLRLATMLNPSVRHPNLANRFRQLGRLLEHDTATLRRFHLLCSKVATGELPTNAGVWQTWKKPITDIATALLAGAAAESADDFMAWEEERGAVGVLATPGNIYSYPSMETAVRIKVGSIHSVKGETHLATLVFDTHYKGSHLTRIKDWLTGARSGLTANKPELRKSLKQHYVAVTRPSNLLCLAMRSDAFTDAEIVLLRSRNWNVGDITNQQIVWRP</sequence>
<feature type="domain" description="UvrD-like helicase ATP-binding" evidence="8">
    <location>
        <begin position="33"/>
        <end position="316"/>
    </location>
</feature>
<dbReference type="InterPro" id="IPR000212">
    <property type="entry name" value="DNA_helicase_UvrD/REP"/>
</dbReference>
<name>A0AA42X091_SPHYA</name>
<dbReference type="GO" id="GO:0043138">
    <property type="term" value="F:3'-5' DNA helicase activity"/>
    <property type="evidence" value="ECO:0007669"/>
    <property type="project" value="TreeGrafter"/>
</dbReference>
<organism evidence="9 10">
    <name type="scientific">Sphingobium yanoikuyae</name>
    <name type="common">Sphingomonas yanoikuyae</name>
    <dbReference type="NCBI Taxonomy" id="13690"/>
    <lineage>
        <taxon>Bacteria</taxon>
        <taxon>Pseudomonadati</taxon>
        <taxon>Pseudomonadota</taxon>
        <taxon>Alphaproteobacteria</taxon>
        <taxon>Sphingomonadales</taxon>
        <taxon>Sphingomonadaceae</taxon>
        <taxon>Sphingobium</taxon>
    </lineage>
</organism>
<accession>A0AA42X091</accession>
<evidence type="ECO:0000256" key="2">
    <source>
        <dbReference type="ARBA" id="ARBA00022801"/>
    </source>
</evidence>
<dbReference type="InterPro" id="IPR014016">
    <property type="entry name" value="UvrD-like_ATP-bd"/>
</dbReference>
<reference evidence="9" key="1">
    <citation type="submission" date="2022-09" db="EMBL/GenBank/DDBJ databases">
        <title>Intensive care unit water sources are persistently colonized with multi-drug resistant bacteria and are the site of extensive horizontal gene transfer of antibiotic resistance genes.</title>
        <authorList>
            <person name="Diorio-Toth L."/>
        </authorList>
    </citation>
    <scope>NUCLEOTIDE SEQUENCE</scope>
    <source>
        <strain evidence="9">GD03659</strain>
    </source>
</reference>
<evidence type="ECO:0000313" key="9">
    <source>
        <dbReference type="EMBL" id="MDH2135069.1"/>
    </source>
</evidence>
<evidence type="ECO:0000256" key="3">
    <source>
        <dbReference type="ARBA" id="ARBA00022806"/>
    </source>
</evidence>
<dbReference type="RefSeq" id="WP_278394131.1">
    <property type="nucleotide sequence ID" value="NZ_DALYQB010000034.1"/>
</dbReference>
<keyword evidence="5" id="KW-0238">DNA-binding</keyword>
<keyword evidence="2 7" id="KW-0378">Hydrolase</keyword>
<comment type="caution">
    <text evidence="9">The sequence shown here is derived from an EMBL/GenBank/DDBJ whole genome shotgun (WGS) entry which is preliminary data.</text>
</comment>
<dbReference type="GO" id="GO:0005524">
    <property type="term" value="F:ATP binding"/>
    <property type="evidence" value="ECO:0007669"/>
    <property type="project" value="UniProtKB-UniRule"/>
</dbReference>
<evidence type="ECO:0000256" key="4">
    <source>
        <dbReference type="ARBA" id="ARBA00022840"/>
    </source>
</evidence>
<keyword evidence="1 7" id="KW-0547">Nucleotide-binding</keyword>
<keyword evidence="3 7" id="KW-0347">Helicase</keyword>
<dbReference type="GO" id="GO:0003677">
    <property type="term" value="F:DNA binding"/>
    <property type="evidence" value="ECO:0007669"/>
    <property type="project" value="UniProtKB-KW"/>
</dbReference>
<evidence type="ECO:0000256" key="1">
    <source>
        <dbReference type="ARBA" id="ARBA00022741"/>
    </source>
</evidence>
<dbReference type="GO" id="GO:0000725">
    <property type="term" value="P:recombinational repair"/>
    <property type="evidence" value="ECO:0007669"/>
    <property type="project" value="TreeGrafter"/>
</dbReference>
<dbReference type="Gene3D" id="1.10.10.160">
    <property type="match status" value="1"/>
</dbReference>
<dbReference type="InterPro" id="IPR027417">
    <property type="entry name" value="P-loop_NTPase"/>
</dbReference>
<evidence type="ECO:0000256" key="6">
    <source>
        <dbReference type="ARBA" id="ARBA00034923"/>
    </source>
</evidence>
<dbReference type="PANTHER" id="PTHR11070:SF2">
    <property type="entry name" value="ATP-DEPENDENT DNA HELICASE SRS2"/>
    <property type="match status" value="1"/>
</dbReference>
<proteinExistence type="predicted"/>
<dbReference type="PANTHER" id="PTHR11070">
    <property type="entry name" value="UVRD / RECB / PCRA DNA HELICASE FAMILY MEMBER"/>
    <property type="match status" value="1"/>
</dbReference>
<gene>
    <name evidence="9" type="ORF">N5J77_28485</name>
</gene>
<keyword evidence="4 7" id="KW-0067">ATP-binding</keyword>
<protein>
    <recommendedName>
        <fullName evidence="6">DNA 3'-5' helicase II</fullName>
    </recommendedName>
</protein>
<feature type="binding site" evidence="7">
    <location>
        <begin position="54"/>
        <end position="61"/>
    </location>
    <ligand>
        <name>ATP</name>
        <dbReference type="ChEBI" id="CHEBI:30616"/>
    </ligand>
</feature>
<dbReference type="Proteomes" id="UP001162318">
    <property type="component" value="Unassembled WGS sequence"/>
</dbReference>
<dbReference type="InterPro" id="IPR013986">
    <property type="entry name" value="DExx_box_DNA_helicase_dom_sf"/>
</dbReference>
<dbReference type="PROSITE" id="PS51198">
    <property type="entry name" value="UVRD_HELICASE_ATP_BIND"/>
    <property type="match status" value="1"/>
</dbReference>
<dbReference type="SUPFAM" id="SSF52540">
    <property type="entry name" value="P-loop containing nucleoside triphosphate hydrolases"/>
    <property type="match status" value="1"/>
</dbReference>
<dbReference type="GO" id="GO:0016787">
    <property type="term" value="F:hydrolase activity"/>
    <property type="evidence" value="ECO:0007669"/>
    <property type="project" value="UniProtKB-UniRule"/>
</dbReference>
<dbReference type="AlphaFoldDB" id="A0AA42X091"/>
<dbReference type="Gene3D" id="3.40.50.300">
    <property type="entry name" value="P-loop containing nucleotide triphosphate hydrolases"/>
    <property type="match status" value="1"/>
</dbReference>
<evidence type="ECO:0000256" key="5">
    <source>
        <dbReference type="ARBA" id="ARBA00023125"/>
    </source>
</evidence>
<evidence type="ECO:0000256" key="7">
    <source>
        <dbReference type="PROSITE-ProRule" id="PRU00560"/>
    </source>
</evidence>
<evidence type="ECO:0000313" key="10">
    <source>
        <dbReference type="Proteomes" id="UP001162318"/>
    </source>
</evidence>
<dbReference type="EMBL" id="JAOCKX010000085">
    <property type="protein sequence ID" value="MDH2135069.1"/>
    <property type="molecule type" value="Genomic_DNA"/>
</dbReference>
<dbReference type="Pfam" id="PF00580">
    <property type="entry name" value="UvrD-helicase"/>
    <property type="match status" value="1"/>
</dbReference>